<dbReference type="Pfam" id="PF16827">
    <property type="entry name" value="zf-HC3"/>
    <property type="match status" value="1"/>
</dbReference>
<dbReference type="EMBL" id="JBGEHV010000034">
    <property type="protein sequence ID" value="MEY8041326.1"/>
    <property type="molecule type" value="Genomic_DNA"/>
</dbReference>
<reference evidence="1 2" key="1">
    <citation type="submission" date="2024-08" db="EMBL/GenBank/DDBJ databases">
        <title>Genome mining of Saccharopolyspora cebuensis PGLac3 from Nigerian medicinal plant.</title>
        <authorList>
            <person name="Ezeobiora C.E."/>
            <person name="Igbokwe N.H."/>
            <person name="Amin D.H."/>
            <person name="Mendie U.E."/>
        </authorList>
    </citation>
    <scope>NUCLEOTIDE SEQUENCE [LARGE SCALE GENOMIC DNA]</scope>
    <source>
        <strain evidence="1 2">PGLac3</strain>
    </source>
</reference>
<evidence type="ECO:0000313" key="1">
    <source>
        <dbReference type="EMBL" id="MEY8041326.1"/>
    </source>
</evidence>
<proteinExistence type="predicted"/>
<accession>A0ABV4CJQ1</accession>
<name>A0ABV4CJQ1_9PSEU</name>
<comment type="caution">
    <text evidence="1">The sequence shown here is derived from an EMBL/GenBank/DDBJ whole genome shotgun (WGS) entry which is preliminary data.</text>
</comment>
<sequence>MPAAEQRHATKEQQWRGADRCPTLCEQELVPEDSVLGWLWETCPVCNAEAHRLAGVPMAGAP</sequence>
<dbReference type="Proteomes" id="UP001564626">
    <property type="component" value="Unassembled WGS sequence"/>
</dbReference>
<organism evidence="1 2">
    <name type="scientific">Saccharopolyspora cebuensis</name>
    <dbReference type="NCBI Taxonomy" id="418759"/>
    <lineage>
        <taxon>Bacteria</taxon>
        <taxon>Bacillati</taxon>
        <taxon>Actinomycetota</taxon>
        <taxon>Actinomycetes</taxon>
        <taxon>Pseudonocardiales</taxon>
        <taxon>Pseudonocardiaceae</taxon>
        <taxon>Saccharopolyspora</taxon>
    </lineage>
</organism>
<protein>
    <submittedName>
        <fullName evidence="1">Zinc finger protein</fullName>
    </submittedName>
</protein>
<gene>
    <name evidence="1" type="ORF">AB8O55_18135</name>
</gene>
<dbReference type="RefSeq" id="WP_345364091.1">
    <property type="nucleotide sequence ID" value="NZ_BAABII010000010.1"/>
</dbReference>
<evidence type="ECO:0000313" key="2">
    <source>
        <dbReference type="Proteomes" id="UP001564626"/>
    </source>
</evidence>
<keyword evidence="2" id="KW-1185">Reference proteome</keyword>
<dbReference type="InterPro" id="IPR031795">
    <property type="entry name" value="Zf-HC3"/>
</dbReference>